<comment type="caution">
    <text evidence="1">The sequence shown here is derived from an EMBL/GenBank/DDBJ whole genome shotgun (WGS) entry which is preliminary data.</text>
</comment>
<reference evidence="1 2" key="1">
    <citation type="submission" date="2017-03" db="EMBL/GenBank/DDBJ databases">
        <title>Draft genome sequence of Streptomyces scabrisporus NF3, endophyte isolated from Amphipterygium adstringens.</title>
        <authorList>
            <person name="Vazquez M."/>
            <person name="Ceapa C.D."/>
            <person name="Rodriguez Luna D."/>
            <person name="Sanchez Esquivel S."/>
        </authorList>
    </citation>
    <scope>NUCLEOTIDE SEQUENCE [LARGE SCALE GENOMIC DNA]</scope>
    <source>
        <strain evidence="1 2">NF3</strain>
    </source>
</reference>
<protein>
    <submittedName>
        <fullName evidence="1">Uncharacterized protein</fullName>
    </submittedName>
</protein>
<evidence type="ECO:0000313" key="1">
    <source>
        <dbReference type="EMBL" id="OPC82819.1"/>
    </source>
</evidence>
<dbReference type="Proteomes" id="UP000190037">
    <property type="component" value="Unassembled WGS sequence"/>
</dbReference>
<sequence length="136" mass="15209">MAFAITCPLCRRRIADLTGRCPACGGDLGALAGLVELADRHFNDAVRAARSARWNTAAEHLAVTLALNPADAEARQLLTKVRYHQDPKTLPDRLWRKARAHLPYGDRLPRTLPKQAALNHLLEEATRRWSTIRKPT</sequence>
<dbReference type="OrthoDB" id="4350682at2"/>
<name>A0A1T3P118_9ACTN</name>
<dbReference type="RefSeq" id="WP_078977106.1">
    <property type="nucleotide sequence ID" value="NZ_MWQN01000001.1"/>
</dbReference>
<evidence type="ECO:0000313" key="2">
    <source>
        <dbReference type="Proteomes" id="UP000190037"/>
    </source>
</evidence>
<dbReference type="AlphaFoldDB" id="A0A1T3P118"/>
<gene>
    <name evidence="1" type="ORF">B4N89_19430</name>
</gene>
<proteinExistence type="predicted"/>
<dbReference type="EMBL" id="MWQN01000001">
    <property type="protein sequence ID" value="OPC82819.1"/>
    <property type="molecule type" value="Genomic_DNA"/>
</dbReference>
<keyword evidence="2" id="KW-1185">Reference proteome</keyword>
<accession>A0A1T3P118</accession>
<dbReference type="STRING" id="159449.B4N89_19430"/>
<organism evidence="1 2">
    <name type="scientific">Embleya scabrispora</name>
    <dbReference type="NCBI Taxonomy" id="159449"/>
    <lineage>
        <taxon>Bacteria</taxon>
        <taxon>Bacillati</taxon>
        <taxon>Actinomycetota</taxon>
        <taxon>Actinomycetes</taxon>
        <taxon>Kitasatosporales</taxon>
        <taxon>Streptomycetaceae</taxon>
        <taxon>Embleya</taxon>
    </lineage>
</organism>